<reference evidence="2 3" key="1">
    <citation type="journal article" date="2007" name="Nature">
        <title>Evolution of genes and genomes on the Drosophila phylogeny.</title>
        <authorList>
            <consortium name="Drosophila 12 Genomes Consortium"/>
            <person name="Clark A.G."/>
            <person name="Eisen M.B."/>
            <person name="Smith D.R."/>
            <person name="Bergman C.M."/>
            <person name="Oliver B."/>
            <person name="Markow T.A."/>
            <person name="Kaufman T.C."/>
            <person name="Kellis M."/>
            <person name="Gelbart W."/>
            <person name="Iyer V.N."/>
            <person name="Pollard D.A."/>
            <person name="Sackton T.B."/>
            <person name="Larracuente A.M."/>
            <person name="Singh N.D."/>
            <person name="Abad J.P."/>
            <person name="Abt D.N."/>
            <person name="Adryan B."/>
            <person name="Aguade M."/>
            <person name="Akashi H."/>
            <person name="Anderson W.W."/>
            <person name="Aquadro C.F."/>
            <person name="Ardell D.H."/>
            <person name="Arguello R."/>
            <person name="Artieri C.G."/>
            <person name="Barbash D.A."/>
            <person name="Barker D."/>
            <person name="Barsanti P."/>
            <person name="Batterham P."/>
            <person name="Batzoglou S."/>
            <person name="Begun D."/>
            <person name="Bhutkar A."/>
            <person name="Blanco E."/>
            <person name="Bosak S.A."/>
            <person name="Bradley R.K."/>
            <person name="Brand A.D."/>
            <person name="Brent M.R."/>
            <person name="Brooks A.N."/>
            <person name="Brown R.H."/>
            <person name="Butlin R.K."/>
            <person name="Caggese C."/>
            <person name="Calvi B.R."/>
            <person name="Bernardo de Carvalho A."/>
            <person name="Caspi A."/>
            <person name="Castrezana S."/>
            <person name="Celniker S.E."/>
            <person name="Chang J.L."/>
            <person name="Chapple C."/>
            <person name="Chatterji S."/>
            <person name="Chinwalla A."/>
            <person name="Civetta A."/>
            <person name="Clifton S.W."/>
            <person name="Comeron J.M."/>
            <person name="Costello J.C."/>
            <person name="Coyne J.A."/>
            <person name="Daub J."/>
            <person name="David R.G."/>
            <person name="Delcher A.L."/>
            <person name="Delehaunty K."/>
            <person name="Do C.B."/>
            <person name="Ebling H."/>
            <person name="Edwards K."/>
            <person name="Eickbush T."/>
            <person name="Evans J.D."/>
            <person name="Filipski A."/>
            <person name="Findeiss S."/>
            <person name="Freyhult E."/>
            <person name="Fulton L."/>
            <person name="Fulton R."/>
            <person name="Garcia A.C."/>
            <person name="Gardiner A."/>
            <person name="Garfield D.A."/>
            <person name="Garvin B.E."/>
            <person name="Gibson G."/>
            <person name="Gilbert D."/>
            <person name="Gnerre S."/>
            <person name="Godfrey J."/>
            <person name="Good R."/>
            <person name="Gotea V."/>
            <person name="Gravely B."/>
            <person name="Greenberg A.J."/>
            <person name="Griffiths-Jones S."/>
            <person name="Gross S."/>
            <person name="Guigo R."/>
            <person name="Gustafson E.A."/>
            <person name="Haerty W."/>
            <person name="Hahn M.W."/>
            <person name="Halligan D.L."/>
            <person name="Halpern A.L."/>
            <person name="Halter G.M."/>
            <person name="Han M.V."/>
            <person name="Heger A."/>
            <person name="Hillier L."/>
            <person name="Hinrichs A.S."/>
            <person name="Holmes I."/>
            <person name="Hoskins R.A."/>
            <person name="Hubisz M.J."/>
            <person name="Hultmark D."/>
            <person name="Huntley M.A."/>
            <person name="Jaffe D.B."/>
            <person name="Jagadeeshan S."/>
            <person name="Jeck W.R."/>
            <person name="Johnson J."/>
            <person name="Jones C.D."/>
            <person name="Jordan W.C."/>
            <person name="Karpen G.H."/>
            <person name="Kataoka E."/>
            <person name="Keightley P.D."/>
            <person name="Kheradpour P."/>
            <person name="Kirkness E.F."/>
            <person name="Koerich L.B."/>
            <person name="Kristiansen K."/>
            <person name="Kudrna D."/>
            <person name="Kulathinal R.J."/>
            <person name="Kumar S."/>
            <person name="Kwok R."/>
            <person name="Lander E."/>
            <person name="Langley C.H."/>
            <person name="Lapoint R."/>
            <person name="Lazzaro B.P."/>
            <person name="Lee S.J."/>
            <person name="Levesque L."/>
            <person name="Li R."/>
            <person name="Lin C.F."/>
            <person name="Lin M.F."/>
            <person name="Lindblad-Toh K."/>
            <person name="Llopart A."/>
            <person name="Long M."/>
            <person name="Low L."/>
            <person name="Lozovsky E."/>
            <person name="Lu J."/>
            <person name="Luo M."/>
            <person name="Machado C.A."/>
            <person name="Makalowski W."/>
            <person name="Marzo M."/>
            <person name="Matsuda M."/>
            <person name="Matzkin L."/>
            <person name="McAllister B."/>
            <person name="McBride C.S."/>
            <person name="McKernan B."/>
            <person name="McKernan K."/>
            <person name="Mendez-Lago M."/>
            <person name="Minx P."/>
            <person name="Mollenhauer M.U."/>
            <person name="Montooth K."/>
            <person name="Mount S.M."/>
            <person name="Mu X."/>
            <person name="Myers E."/>
            <person name="Negre B."/>
            <person name="Newfeld S."/>
            <person name="Nielsen R."/>
            <person name="Noor M.A."/>
            <person name="O'Grady P."/>
            <person name="Pachter L."/>
            <person name="Papaceit M."/>
            <person name="Parisi M.J."/>
            <person name="Parisi M."/>
            <person name="Parts L."/>
            <person name="Pedersen J.S."/>
            <person name="Pesole G."/>
            <person name="Phillippy A.M."/>
            <person name="Ponting C.P."/>
            <person name="Pop M."/>
            <person name="Porcelli D."/>
            <person name="Powell J.R."/>
            <person name="Prohaska S."/>
            <person name="Pruitt K."/>
            <person name="Puig M."/>
            <person name="Quesneville H."/>
            <person name="Ram K.R."/>
            <person name="Rand D."/>
            <person name="Rasmussen M.D."/>
            <person name="Reed L.K."/>
            <person name="Reenan R."/>
            <person name="Reily A."/>
            <person name="Remington K.A."/>
            <person name="Rieger T.T."/>
            <person name="Ritchie M.G."/>
            <person name="Robin C."/>
            <person name="Rogers Y.H."/>
            <person name="Rohde C."/>
            <person name="Rozas J."/>
            <person name="Rubenfield M.J."/>
            <person name="Ruiz A."/>
            <person name="Russo S."/>
            <person name="Salzberg S.L."/>
            <person name="Sanchez-Gracia A."/>
            <person name="Saranga D.J."/>
            <person name="Sato H."/>
            <person name="Schaeffer S.W."/>
            <person name="Schatz M.C."/>
            <person name="Schlenke T."/>
            <person name="Schwartz R."/>
            <person name="Segarra C."/>
            <person name="Singh R.S."/>
            <person name="Sirot L."/>
            <person name="Sirota M."/>
            <person name="Sisneros N.B."/>
            <person name="Smith C.D."/>
            <person name="Smith T.F."/>
            <person name="Spieth J."/>
            <person name="Stage D.E."/>
            <person name="Stark A."/>
            <person name="Stephan W."/>
            <person name="Strausberg R.L."/>
            <person name="Strempel S."/>
            <person name="Sturgill D."/>
            <person name="Sutton G."/>
            <person name="Sutton G.G."/>
            <person name="Tao W."/>
            <person name="Teichmann S."/>
            <person name="Tobari Y.N."/>
            <person name="Tomimura Y."/>
            <person name="Tsolas J.M."/>
            <person name="Valente V.L."/>
            <person name="Venter E."/>
            <person name="Venter J.C."/>
            <person name="Vicario S."/>
            <person name="Vieira F.G."/>
            <person name="Vilella A.J."/>
            <person name="Villasante A."/>
            <person name="Walenz B."/>
            <person name="Wang J."/>
            <person name="Wasserman M."/>
            <person name="Watts T."/>
            <person name="Wilson D."/>
            <person name="Wilson R.K."/>
            <person name="Wing R.A."/>
            <person name="Wolfner M.F."/>
            <person name="Wong A."/>
            <person name="Wong G.K."/>
            <person name="Wu C.I."/>
            <person name="Wu G."/>
            <person name="Yamamoto D."/>
            <person name="Yang H.P."/>
            <person name="Yang S.P."/>
            <person name="Yorke J.A."/>
            <person name="Yoshida K."/>
            <person name="Zdobnov E."/>
            <person name="Zhang P."/>
            <person name="Zhang Y."/>
            <person name="Zimin A.V."/>
            <person name="Baldwin J."/>
            <person name="Abdouelleil A."/>
            <person name="Abdulkadir J."/>
            <person name="Abebe A."/>
            <person name="Abera B."/>
            <person name="Abreu J."/>
            <person name="Acer S.C."/>
            <person name="Aftuck L."/>
            <person name="Alexander A."/>
            <person name="An P."/>
            <person name="Anderson E."/>
            <person name="Anderson S."/>
            <person name="Arachi H."/>
            <person name="Azer M."/>
            <person name="Bachantsang P."/>
            <person name="Barry A."/>
            <person name="Bayul T."/>
            <person name="Berlin A."/>
            <person name="Bessette D."/>
            <person name="Bloom T."/>
            <person name="Blye J."/>
            <person name="Boguslavskiy L."/>
            <person name="Bonnet C."/>
            <person name="Boukhgalter B."/>
            <person name="Bourzgui I."/>
            <person name="Brown A."/>
            <person name="Cahill P."/>
            <person name="Channer S."/>
            <person name="Cheshatsang Y."/>
            <person name="Chuda L."/>
            <person name="Citroen M."/>
            <person name="Collymore A."/>
            <person name="Cooke P."/>
            <person name="Costello M."/>
            <person name="D'Aco K."/>
            <person name="Daza R."/>
            <person name="De Haan G."/>
            <person name="DeGray S."/>
            <person name="DeMaso C."/>
            <person name="Dhargay N."/>
            <person name="Dooley K."/>
            <person name="Dooley E."/>
            <person name="Doricent M."/>
            <person name="Dorje P."/>
            <person name="Dorjee K."/>
            <person name="Dupes A."/>
            <person name="Elong R."/>
            <person name="Falk J."/>
            <person name="Farina A."/>
            <person name="Faro S."/>
            <person name="Ferguson D."/>
            <person name="Fisher S."/>
            <person name="Foley C.D."/>
            <person name="Franke A."/>
            <person name="Friedrich D."/>
            <person name="Gadbois L."/>
            <person name="Gearin G."/>
            <person name="Gearin C.R."/>
            <person name="Giannoukos G."/>
            <person name="Goode T."/>
            <person name="Graham J."/>
            <person name="Grandbois E."/>
            <person name="Grewal S."/>
            <person name="Gyaltsen K."/>
            <person name="Hafez N."/>
            <person name="Hagos B."/>
            <person name="Hall J."/>
            <person name="Henson C."/>
            <person name="Hollinger A."/>
            <person name="Honan T."/>
            <person name="Huard M.D."/>
            <person name="Hughes L."/>
            <person name="Hurhula B."/>
            <person name="Husby M.E."/>
            <person name="Kamat A."/>
            <person name="Kanga B."/>
            <person name="Kashin S."/>
            <person name="Khazanovich D."/>
            <person name="Kisner P."/>
            <person name="Lance K."/>
            <person name="Lara M."/>
            <person name="Lee W."/>
            <person name="Lennon N."/>
            <person name="Letendre F."/>
            <person name="LeVine R."/>
            <person name="Lipovsky A."/>
            <person name="Liu X."/>
            <person name="Liu J."/>
            <person name="Liu S."/>
            <person name="Lokyitsang T."/>
            <person name="Lokyitsang Y."/>
            <person name="Lubonja R."/>
            <person name="Lui A."/>
            <person name="MacDonald P."/>
            <person name="Magnisalis V."/>
            <person name="Maru K."/>
            <person name="Matthews C."/>
            <person name="McCusker W."/>
            <person name="McDonough S."/>
            <person name="Mehta T."/>
            <person name="Meldrim J."/>
            <person name="Meneus L."/>
            <person name="Mihai O."/>
            <person name="Mihalev A."/>
            <person name="Mihova T."/>
            <person name="Mittelman R."/>
            <person name="Mlenga V."/>
            <person name="Montmayeur A."/>
            <person name="Mulrain L."/>
            <person name="Navidi A."/>
            <person name="Naylor J."/>
            <person name="Negash T."/>
            <person name="Nguyen T."/>
            <person name="Nguyen N."/>
            <person name="Nicol R."/>
            <person name="Norbu C."/>
            <person name="Norbu N."/>
            <person name="Novod N."/>
            <person name="O'Neill B."/>
            <person name="Osman S."/>
            <person name="Markiewicz E."/>
            <person name="Oyono O.L."/>
            <person name="Patti C."/>
            <person name="Phunkhang P."/>
            <person name="Pierre F."/>
            <person name="Priest M."/>
            <person name="Raghuraman S."/>
            <person name="Rege F."/>
            <person name="Reyes R."/>
            <person name="Rise C."/>
            <person name="Rogov P."/>
            <person name="Ross K."/>
            <person name="Ryan E."/>
            <person name="Settipalli S."/>
            <person name="Shea T."/>
            <person name="Sherpa N."/>
            <person name="Shi L."/>
            <person name="Shih D."/>
            <person name="Sparrow T."/>
            <person name="Spaulding J."/>
            <person name="Stalker J."/>
            <person name="Stange-Thomann N."/>
            <person name="Stavropoulos S."/>
            <person name="Stone C."/>
            <person name="Strader C."/>
            <person name="Tesfaye S."/>
            <person name="Thomson T."/>
            <person name="Thoulutsang Y."/>
            <person name="Thoulutsang D."/>
            <person name="Topham K."/>
            <person name="Topping I."/>
            <person name="Tsamla T."/>
            <person name="Vassiliev H."/>
            <person name="Vo A."/>
            <person name="Wangchuk T."/>
            <person name="Wangdi T."/>
            <person name="Weiand M."/>
            <person name="Wilkinson J."/>
            <person name="Wilson A."/>
            <person name="Yadav S."/>
            <person name="Young G."/>
            <person name="Yu Q."/>
            <person name="Zembek L."/>
            <person name="Zhong D."/>
            <person name="Zimmer A."/>
            <person name="Zwirko Z."/>
            <person name="Jaffe D.B."/>
            <person name="Alvarez P."/>
            <person name="Brockman W."/>
            <person name="Butler J."/>
            <person name="Chin C."/>
            <person name="Gnerre S."/>
            <person name="Grabherr M."/>
            <person name="Kleber M."/>
            <person name="Mauceli E."/>
            <person name="MacCallum I."/>
        </authorList>
    </citation>
    <scope>NUCLEOTIDE SEQUENCE [LARGE SCALE GENOMIC DNA]</scope>
    <source>
        <strain evidence="3">MSH-3 / Tucson 14011-0111.49</strain>
    </source>
</reference>
<gene>
    <name evidence="2" type="primary">Dper\GL23252</name>
    <name evidence="2" type="ORF">Dper_GL23252</name>
</gene>
<protein>
    <submittedName>
        <fullName evidence="2">GL23252</fullName>
    </submittedName>
</protein>
<keyword evidence="3" id="KW-1185">Reference proteome</keyword>
<accession>B4ISE1</accession>
<evidence type="ECO:0000256" key="1">
    <source>
        <dbReference type="SAM" id="MobiDB-lite"/>
    </source>
</evidence>
<evidence type="ECO:0000313" key="3">
    <source>
        <dbReference type="Proteomes" id="UP000008744"/>
    </source>
</evidence>
<dbReference type="EMBL" id="CH699553">
    <property type="protein sequence ID" value="EDW25734.1"/>
    <property type="molecule type" value="Genomic_DNA"/>
</dbReference>
<dbReference type="STRING" id="7234.B4ISE1"/>
<dbReference type="AlphaFoldDB" id="B4ISE1"/>
<dbReference type="Proteomes" id="UP000008744">
    <property type="component" value="Unassembled WGS sequence"/>
</dbReference>
<organism evidence="3">
    <name type="scientific">Drosophila persimilis</name>
    <name type="common">Fruit fly</name>
    <dbReference type="NCBI Taxonomy" id="7234"/>
    <lineage>
        <taxon>Eukaryota</taxon>
        <taxon>Metazoa</taxon>
        <taxon>Ecdysozoa</taxon>
        <taxon>Arthropoda</taxon>
        <taxon>Hexapoda</taxon>
        <taxon>Insecta</taxon>
        <taxon>Pterygota</taxon>
        <taxon>Neoptera</taxon>
        <taxon>Endopterygota</taxon>
        <taxon>Diptera</taxon>
        <taxon>Brachycera</taxon>
        <taxon>Muscomorpha</taxon>
        <taxon>Ephydroidea</taxon>
        <taxon>Drosophilidae</taxon>
        <taxon>Drosophila</taxon>
        <taxon>Sophophora</taxon>
    </lineage>
</organism>
<dbReference type="HOGENOM" id="CLU_1671151_0_0_1"/>
<feature type="region of interest" description="Disordered" evidence="1">
    <location>
        <begin position="138"/>
        <end position="158"/>
    </location>
</feature>
<sequence>MPESWPRIAAAAAPSCSCDRGQSSSCSSLDEDINAHEMTVAVECHQCNQQAGVSRRSSFCSCHTTSCCCGSCSQEEAVYAGDDDDDDDETTGQRESFCTAADHTIMSTPTQDGEEPHSSTLTPLSTQRSSLLDLAEHTMSKNSASRQQVEMEMGHLTH</sequence>
<proteinExistence type="predicted"/>
<name>B4ISE1_DROPE</name>
<evidence type="ECO:0000313" key="2">
    <source>
        <dbReference type="EMBL" id="EDW25734.1"/>
    </source>
</evidence>
<dbReference type="OrthoDB" id="292213at2759"/>
<feature type="region of interest" description="Disordered" evidence="1">
    <location>
        <begin position="106"/>
        <end position="125"/>
    </location>
</feature>
<dbReference type="eggNOG" id="KOG2913">
    <property type="taxonomic scope" value="Eukaryota"/>
</dbReference>